<dbReference type="RefSeq" id="WP_100374971.1">
    <property type="nucleotide sequence ID" value="NZ_PGFD01000001.1"/>
</dbReference>
<dbReference type="OrthoDB" id="1258169at2"/>
<protein>
    <submittedName>
        <fullName evidence="2">Uncharacterized protein</fullName>
    </submittedName>
</protein>
<organism evidence="2 3">
    <name type="scientific">Chryseobacterium geocarposphaerae</name>
    <dbReference type="NCBI Taxonomy" id="1416776"/>
    <lineage>
        <taxon>Bacteria</taxon>
        <taxon>Pseudomonadati</taxon>
        <taxon>Bacteroidota</taxon>
        <taxon>Flavobacteriia</taxon>
        <taxon>Flavobacteriales</taxon>
        <taxon>Weeksellaceae</taxon>
        <taxon>Chryseobacterium group</taxon>
        <taxon>Chryseobacterium</taxon>
    </lineage>
</organism>
<feature type="transmembrane region" description="Helical" evidence="1">
    <location>
        <begin position="75"/>
        <end position="99"/>
    </location>
</feature>
<name>A0A2M9C5N9_9FLAO</name>
<keyword evidence="1" id="KW-1133">Transmembrane helix</keyword>
<dbReference type="EMBL" id="PGFD01000001">
    <property type="protein sequence ID" value="PJJ66157.1"/>
    <property type="molecule type" value="Genomic_DNA"/>
</dbReference>
<gene>
    <name evidence="2" type="ORF">CLV73_0123</name>
</gene>
<accession>A0A2M9C5N9</accession>
<keyword evidence="1" id="KW-0472">Membrane</keyword>
<keyword evidence="3" id="KW-1185">Reference proteome</keyword>
<keyword evidence="1" id="KW-0812">Transmembrane</keyword>
<feature type="transmembrane region" description="Helical" evidence="1">
    <location>
        <begin position="105"/>
        <end position="124"/>
    </location>
</feature>
<comment type="caution">
    <text evidence="2">The sequence shown here is derived from an EMBL/GenBank/DDBJ whole genome shotgun (WGS) entry which is preliminary data.</text>
</comment>
<evidence type="ECO:0000313" key="3">
    <source>
        <dbReference type="Proteomes" id="UP000228740"/>
    </source>
</evidence>
<dbReference type="AlphaFoldDB" id="A0A2M9C5N9"/>
<evidence type="ECO:0000313" key="2">
    <source>
        <dbReference type="EMBL" id="PJJ66157.1"/>
    </source>
</evidence>
<reference evidence="2 3" key="1">
    <citation type="submission" date="2017-11" db="EMBL/GenBank/DDBJ databases">
        <title>Genomic Encyclopedia of Archaeal and Bacterial Type Strains, Phase II (KMG-II): From Individual Species to Whole Genera.</title>
        <authorList>
            <person name="Goeker M."/>
        </authorList>
    </citation>
    <scope>NUCLEOTIDE SEQUENCE [LARGE SCALE GENOMIC DNA]</scope>
    <source>
        <strain evidence="2 3">DSM 27617</strain>
    </source>
</reference>
<evidence type="ECO:0000256" key="1">
    <source>
        <dbReference type="SAM" id="Phobius"/>
    </source>
</evidence>
<dbReference type="Proteomes" id="UP000228740">
    <property type="component" value="Unassembled WGS sequence"/>
</dbReference>
<sequence length="151" mass="17782">MFLKSKYRVEFSKSKEDILENIKNSIFGGFPDFFGKSFTGKVFENGFKVRLMKKDSQTFKGNFIKDKEGQYSLELFIGLEFYQVLTLAVFFCFSLTILIRSFSGNYYILLIYLIVIGLIAYTNYRDSKKGKQLFFDYLENFDRNCEIIPIK</sequence>
<proteinExistence type="predicted"/>